<dbReference type="InterPro" id="IPR006070">
    <property type="entry name" value="Sua5-like_dom"/>
</dbReference>
<evidence type="ECO:0000256" key="3">
    <source>
        <dbReference type="ARBA" id="ARBA00022598"/>
    </source>
</evidence>
<keyword evidence="3" id="KW-0436">Ligase</keyword>
<dbReference type="RefSeq" id="WP_147575627.1">
    <property type="nucleotide sequence ID" value="NZ_VOWB01000047.1"/>
</dbReference>
<feature type="active site" evidence="9">
    <location>
        <position position="38"/>
    </location>
</feature>
<dbReference type="EMBL" id="VOWB01000047">
    <property type="protein sequence ID" value="TXE81687.1"/>
    <property type="molecule type" value="Genomic_DNA"/>
</dbReference>
<evidence type="ECO:0000313" key="13">
    <source>
        <dbReference type="Proteomes" id="UP000321310"/>
    </source>
</evidence>
<reference evidence="12 13" key="1">
    <citation type="submission" date="2019-07" db="EMBL/GenBank/DDBJ databases">
        <title>Rapid identification of Enteric Bacteria from Whole Genome Sequences (WGS) using Average Nucleotide Identity (ANI).</title>
        <authorList>
            <person name="Lane C."/>
        </authorList>
    </citation>
    <scope>NUCLEOTIDE SEQUENCE [LARGE SCALE GENOMIC DNA]</scope>
    <source>
        <strain evidence="12 13">2016D-0250</strain>
    </source>
</reference>
<dbReference type="PROSITE" id="PS51163">
    <property type="entry name" value="YRDC"/>
    <property type="match status" value="1"/>
</dbReference>
<sequence>MSHFGYEIHIKGLVQGVGFRPFVFNIAKELNLKGEVYNDSLGVVIILECDDKKLNSFKEKIFTKLPPLARIDDFSFSCKKLQKSYKEFSISSSQETDKFSPILSDFALCEDCYNEFYDEKNPRFKYPFITCTNCGPRFSIIKKLPYDRTNTTMDEFKMCSFCQNEYEDPNNRRFHAQPLSCPKCKITIFLKDKNQNILAKDEKAFILLAKFLKEGKIIAFKGMGGFHLICDSTNENAINELRKRKNRPKKPFAIMAKDLKMAQELAFINETEAKLLTSNLKPIVILKSKNIHESLAPDTNKIGIMLAYMGTHLLLFEYFKKPIIATSANLSSQSIIYEETKLLEQLYDVFDFYLDYDRAIHNSSDDSIAQVIDEKVMFLRTSRGLNPLYINTTDIFNTKENILALGSELKNEFACFFKKQIFISPYIGDMKNLDIQERFFKILNFFQNAYEVEFDQILSDKHPQFSYVKEFKDYKNFRVQHHYAHLCACLFEHKIYKNDVLAFIFDGTGYGDDGKIWGGEVFKANLKSYRRLAHFKNFKLINTDIKNITNLALALIFDLNLENEANNFLNKINPTKLNNLKKIHSQSTLYTSSLGRIIDAFGAIAFNQEKLDYEAQIGLLMEKYYDENLDYSYKFDILENEICIKNAFLQAIKDNDKIKISTGLLNAIANFIIDYSRYFDEEVVLSGGVFQNKTLLEILYRKKFKFKISLEFPCNDSSIALGQLVHYLSLKT</sequence>
<comment type="catalytic activity">
    <reaction evidence="9">
        <text>an acyl phosphate + H2O = a carboxylate + phosphate + H(+)</text>
        <dbReference type="Rhea" id="RHEA:14965"/>
        <dbReference type="ChEBI" id="CHEBI:15377"/>
        <dbReference type="ChEBI" id="CHEBI:15378"/>
        <dbReference type="ChEBI" id="CHEBI:29067"/>
        <dbReference type="ChEBI" id="CHEBI:43474"/>
        <dbReference type="ChEBI" id="CHEBI:59918"/>
        <dbReference type="EC" id="3.6.1.7"/>
    </reaction>
</comment>
<evidence type="ECO:0000259" key="11">
    <source>
        <dbReference type="PROSITE" id="PS51163"/>
    </source>
</evidence>
<dbReference type="Proteomes" id="UP000321310">
    <property type="component" value="Unassembled WGS sequence"/>
</dbReference>
<comment type="similarity">
    <text evidence="2 8">Belongs to the carbamoyltransferase HypF family.</text>
</comment>
<feature type="active site" evidence="9">
    <location>
        <position position="20"/>
    </location>
</feature>
<dbReference type="EC" id="6.2.-.-" evidence="8"/>
<dbReference type="InterPro" id="IPR041440">
    <property type="entry name" value="HypF_C"/>
</dbReference>
<dbReference type="Gene3D" id="3.30.420.360">
    <property type="match status" value="1"/>
</dbReference>
<evidence type="ECO:0000256" key="2">
    <source>
        <dbReference type="ARBA" id="ARBA00008097"/>
    </source>
</evidence>
<dbReference type="AlphaFoldDB" id="A0A5C7DLL2"/>
<evidence type="ECO:0000256" key="7">
    <source>
        <dbReference type="ARBA" id="ARBA00048220"/>
    </source>
</evidence>
<dbReference type="InterPro" id="IPR001792">
    <property type="entry name" value="Acylphosphatase-like_dom"/>
</dbReference>
<dbReference type="GO" id="GO:0051604">
    <property type="term" value="P:protein maturation"/>
    <property type="evidence" value="ECO:0007669"/>
    <property type="project" value="TreeGrafter"/>
</dbReference>
<dbReference type="Pfam" id="PF07503">
    <property type="entry name" value="zf-HYPF"/>
    <property type="match status" value="2"/>
</dbReference>
<comment type="caution">
    <text evidence="12">The sequence shown here is derived from an EMBL/GenBank/DDBJ whole genome shotgun (WGS) entry which is preliminary data.</text>
</comment>
<keyword evidence="6" id="KW-0862">Zinc</keyword>
<dbReference type="Gene3D" id="3.30.110.120">
    <property type="match status" value="1"/>
</dbReference>
<dbReference type="Gene3D" id="3.30.420.40">
    <property type="match status" value="1"/>
</dbReference>
<accession>A0A5C7DLL2</accession>
<evidence type="ECO:0000256" key="5">
    <source>
        <dbReference type="ARBA" id="ARBA00022771"/>
    </source>
</evidence>
<dbReference type="InterPro" id="IPR017945">
    <property type="entry name" value="DHBP_synth_RibB-like_a/b_dom"/>
</dbReference>
<dbReference type="InterPro" id="IPR011125">
    <property type="entry name" value="Znf_HypF"/>
</dbReference>
<evidence type="ECO:0000256" key="4">
    <source>
        <dbReference type="ARBA" id="ARBA00022723"/>
    </source>
</evidence>
<evidence type="ECO:0000259" key="10">
    <source>
        <dbReference type="PROSITE" id="PS51160"/>
    </source>
</evidence>
<dbReference type="InterPro" id="IPR017968">
    <property type="entry name" value="Acylphosphatase_CS"/>
</dbReference>
<dbReference type="PROSITE" id="PS51160">
    <property type="entry name" value="ACYLPHOSPHATASE_3"/>
    <property type="match status" value="1"/>
</dbReference>
<dbReference type="PANTHER" id="PTHR42959:SF1">
    <property type="entry name" value="CARBAMOYLTRANSFERASE HYPF"/>
    <property type="match status" value="1"/>
</dbReference>
<dbReference type="Pfam" id="PF17788">
    <property type="entry name" value="HypF_C"/>
    <property type="match status" value="1"/>
</dbReference>
<keyword evidence="9" id="KW-0378">Hydrolase</keyword>
<dbReference type="SUPFAM" id="SSF54975">
    <property type="entry name" value="Acylphosphatase/BLUF domain-like"/>
    <property type="match status" value="1"/>
</dbReference>
<dbReference type="GO" id="GO:0003998">
    <property type="term" value="F:acylphosphatase activity"/>
    <property type="evidence" value="ECO:0007669"/>
    <property type="project" value="UniProtKB-EC"/>
</dbReference>
<dbReference type="GO" id="GO:0003725">
    <property type="term" value="F:double-stranded RNA binding"/>
    <property type="evidence" value="ECO:0007669"/>
    <property type="project" value="InterPro"/>
</dbReference>
<dbReference type="InterPro" id="IPR036046">
    <property type="entry name" value="Acylphosphatase-like_dom_sf"/>
</dbReference>
<dbReference type="PROSITE" id="PS00150">
    <property type="entry name" value="ACYLPHOSPHATASE_1"/>
    <property type="match status" value="1"/>
</dbReference>
<dbReference type="Pfam" id="PF00708">
    <property type="entry name" value="Acylphosphatase"/>
    <property type="match status" value="1"/>
</dbReference>
<feature type="domain" description="Acylphosphatase-like" evidence="10">
    <location>
        <begin position="5"/>
        <end position="92"/>
    </location>
</feature>
<dbReference type="UniPathway" id="UPA00335"/>
<dbReference type="InterPro" id="IPR055128">
    <property type="entry name" value="HypF_C_2"/>
</dbReference>
<keyword evidence="5" id="KW-0863">Zinc-finger</keyword>
<keyword evidence="12" id="KW-0808">Transferase</keyword>
<keyword evidence="4" id="KW-0479">Metal-binding</keyword>
<dbReference type="NCBIfam" id="TIGR00143">
    <property type="entry name" value="hypF"/>
    <property type="match status" value="1"/>
</dbReference>
<protein>
    <recommendedName>
        <fullName evidence="8">Carbamoyltransferase</fullName>
        <ecNumber evidence="8">6.2.-.-</ecNumber>
    </recommendedName>
</protein>
<evidence type="ECO:0000256" key="9">
    <source>
        <dbReference type="PROSITE-ProRule" id="PRU00520"/>
    </source>
</evidence>
<dbReference type="InterPro" id="IPR004421">
    <property type="entry name" value="Carbamoyltransferase_HypF"/>
</dbReference>
<evidence type="ECO:0000256" key="8">
    <source>
        <dbReference type="PIRNR" id="PIRNR006256"/>
    </source>
</evidence>
<dbReference type="SUPFAM" id="SSF55821">
    <property type="entry name" value="YrdC/RibB"/>
    <property type="match status" value="1"/>
</dbReference>
<name>A0A5C7DLL2_9BACT</name>
<dbReference type="GO" id="GO:0016743">
    <property type="term" value="F:carboxyl- or carbamoyltransferase activity"/>
    <property type="evidence" value="ECO:0007669"/>
    <property type="project" value="UniProtKB-UniRule"/>
</dbReference>
<dbReference type="Pfam" id="PF22521">
    <property type="entry name" value="HypF_C_2"/>
    <property type="match status" value="1"/>
</dbReference>
<dbReference type="GO" id="GO:0016874">
    <property type="term" value="F:ligase activity"/>
    <property type="evidence" value="ECO:0007669"/>
    <property type="project" value="UniProtKB-UniRule"/>
</dbReference>
<proteinExistence type="inferred from homology"/>
<dbReference type="Gene3D" id="3.90.870.50">
    <property type="match status" value="1"/>
</dbReference>
<gene>
    <name evidence="12" type="primary">hypF</name>
    <name evidence="12" type="ORF">FPD46_05205</name>
</gene>
<dbReference type="PIRSF" id="PIRSF006256">
    <property type="entry name" value="CMPcnvr_hdrg_mat"/>
    <property type="match status" value="1"/>
</dbReference>
<feature type="domain" description="YrdC-like" evidence="11">
    <location>
        <begin position="202"/>
        <end position="384"/>
    </location>
</feature>
<evidence type="ECO:0000256" key="1">
    <source>
        <dbReference type="ARBA" id="ARBA00004711"/>
    </source>
</evidence>
<evidence type="ECO:0000313" key="12">
    <source>
        <dbReference type="EMBL" id="TXE81687.1"/>
    </source>
</evidence>
<comment type="pathway">
    <text evidence="1">Protein modification; [NiFe] hydrogenase maturation.</text>
</comment>
<organism evidence="12 13">
    <name type="scientific">Campylobacter peloridis</name>
    <dbReference type="NCBI Taxonomy" id="488546"/>
    <lineage>
        <taxon>Bacteria</taxon>
        <taxon>Pseudomonadati</taxon>
        <taxon>Campylobacterota</taxon>
        <taxon>Epsilonproteobacteria</taxon>
        <taxon>Campylobacterales</taxon>
        <taxon>Campylobacteraceae</taxon>
        <taxon>Campylobacter</taxon>
    </lineage>
</organism>
<dbReference type="PANTHER" id="PTHR42959">
    <property type="entry name" value="CARBAMOYLTRANSFERASE"/>
    <property type="match status" value="1"/>
</dbReference>
<dbReference type="Pfam" id="PF01300">
    <property type="entry name" value="Sua5_yciO_yrdC"/>
    <property type="match status" value="1"/>
</dbReference>
<comment type="catalytic activity">
    <reaction evidence="7">
        <text>C-terminal L-cysteinyl-[HypE protein] + carbamoyl phosphate + ATP + H2O = C-terminal S-carboxamide-L-cysteinyl-[HypE protein] + AMP + phosphate + diphosphate + H(+)</text>
        <dbReference type="Rhea" id="RHEA:55636"/>
        <dbReference type="Rhea" id="RHEA-COMP:14247"/>
        <dbReference type="Rhea" id="RHEA-COMP:14392"/>
        <dbReference type="ChEBI" id="CHEBI:15377"/>
        <dbReference type="ChEBI" id="CHEBI:15378"/>
        <dbReference type="ChEBI" id="CHEBI:30616"/>
        <dbReference type="ChEBI" id="CHEBI:33019"/>
        <dbReference type="ChEBI" id="CHEBI:43474"/>
        <dbReference type="ChEBI" id="CHEBI:58228"/>
        <dbReference type="ChEBI" id="CHEBI:76913"/>
        <dbReference type="ChEBI" id="CHEBI:139126"/>
        <dbReference type="ChEBI" id="CHEBI:456215"/>
    </reaction>
</comment>
<evidence type="ECO:0000256" key="6">
    <source>
        <dbReference type="ARBA" id="ARBA00022833"/>
    </source>
</evidence>
<dbReference type="GO" id="GO:0008270">
    <property type="term" value="F:zinc ion binding"/>
    <property type="evidence" value="ECO:0007669"/>
    <property type="project" value="UniProtKB-KW"/>
</dbReference>
<dbReference type="InterPro" id="IPR051060">
    <property type="entry name" value="Carbamoyltrans_HypF-like"/>
</dbReference>